<evidence type="ECO:0000313" key="2">
    <source>
        <dbReference type="Proteomes" id="UP000548867"/>
    </source>
</evidence>
<feature type="non-terminal residue" evidence="1">
    <location>
        <position position="48"/>
    </location>
</feature>
<organism evidence="1 2">
    <name type="scientific">Novosphingobium sediminicola</name>
    <dbReference type="NCBI Taxonomy" id="563162"/>
    <lineage>
        <taxon>Bacteria</taxon>
        <taxon>Pseudomonadati</taxon>
        <taxon>Pseudomonadota</taxon>
        <taxon>Alphaproteobacteria</taxon>
        <taxon>Sphingomonadales</taxon>
        <taxon>Sphingomonadaceae</taxon>
        <taxon>Novosphingobium</taxon>
    </lineage>
</organism>
<sequence length="48" mass="5319">MAIWLKRGAAAEEKAASDRKVRDIVEAALGDIEKRGDDAVRDMSIKFD</sequence>
<dbReference type="EMBL" id="JACIDX010000014">
    <property type="protein sequence ID" value="MBB3956460.1"/>
    <property type="molecule type" value="Genomic_DNA"/>
</dbReference>
<dbReference type="Proteomes" id="UP000548867">
    <property type="component" value="Unassembled WGS sequence"/>
</dbReference>
<name>A0A7W6CJ97_9SPHN</name>
<accession>A0A7W6CJ97</accession>
<comment type="caution">
    <text evidence="1">The sequence shown here is derived from an EMBL/GenBank/DDBJ whole genome shotgun (WGS) entry which is preliminary data.</text>
</comment>
<evidence type="ECO:0000313" key="1">
    <source>
        <dbReference type="EMBL" id="MBB3956460.1"/>
    </source>
</evidence>
<proteinExistence type="predicted"/>
<keyword evidence="2" id="KW-1185">Reference proteome</keyword>
<dbReference type="AlphaFoldDB" id="A0A7W6CJ97"/>
<gene>
    <name evidence="1" type="ORF">GGR38_003425</name>
</gene>
<protein>
    <submittedName>
        <fullName evidence="1">Histidinol dehydrogenase</fullName>
    </submittedName>
</protein>
<reference evidence="1 2" key="1">
    <citation type="submission" date="2020-08" db="EMBL/GenBank/DDBJ databases">
        <title>Genomic Encyclopedia of Type Strains, Phase IV (KMG-IV): sequencing the most valuable type-strain genomes for metagenomic binning, comparative biology and taxonomic classification.</title>
        <authorList>
            <person name="Goeker M."/>
        </authorList>
    </citation>
    <scope>NUCLEOTIDE SEQUENCE [LARGE SCALE GENOMIC DNA]</scope>
    <source>
        <strain evidence="1 2">DSM 27057</strain>
    </source>
</reference>